<dbReference type="InterPro" id="IPR047951">
    <property type="entry name" value="Transpos_ISL3"/>
</dbReference>
<evidence type="ECO:0000313" key="2">
    <source>
        <dbReference type="EMBL" id="OHV44300.1"/>
    </source>
</evidence>
<feature type="region of interest" description="Disordered" evidence="1">
    <location>
        <begin position="1"/>
        <end position="98"/>
    </location>
</feature>
<dbReference type="Proteomes" id="UP000179627">
    <property type="component" value="Unassembled WGS sequence"/>
</dbReference>
<comment type="caution">
    <text evidence="2">The sequence shown here is derived from an EMBL/GenBank/DDBJ whole genome shotgun (WGS) entry which is preliminary data.</text>
</comment>
<gene>
    <name evidence="2" type="ORF">CC117_32385</name>
</gene>
<dbReference type="EMBL" id="MBLM01000023">
    <property type="protein sequence ID" value="OHV44300.1"/>
    <property type="molecule type" value="Genomic_DNA"/>
</dbReference>
<dbReference type="PANTHER" id="PTHR33498:SF1">
    <property type="entry name" value="TRANSPOSASE FOR INSERTION SEQUENCE ELEMENT IS1557"/>
    <property type="match status" value="1"/>
</dbReference>
<dbReference type="AlphaFoldDB" id="A0A1S1RDR6"/>
<proteinExistence type="predicted"/>
<organism evidence="2 3">
    <name type="scientific">Parafrankia colletiae</name>
    <dbReference type="NCBI Taxonomy" id="573497"/>
    <lineage>
        <taxon>Bacteria</taxon>
        <taxon>Bacillati</taxon>
        <taxon>Actinomycetota</taxon>
        <taxon>Actinomycetes</taxon>
        <taxon>Frankiales</taxon>
        <taxon>Frankiaceae</taxon>
        <taxon>Parafrankia</taxon>
    </lineage>
</organism>
<sequence length="148" mass="15781">MPRLRGGLGAGPRAVSPPIGRCGDRGFSRRDRSADPAVPLPGSELSTSDVRGAGRGPDQSACPVHPARRSDDRGDRVGAGGQSRSTPRRQAGPSRGLLRDHDAVLNGLTLPHSSGQVEGTVNRIKMIKRQMYGRANFDLLRKRVLLAT</sequence>
<feature type="compositionally biased region" description="Basic and acidic residues" evidence="1">
    <location>
        <begin position="22"/>
        <end position="34"/>
    </location>
</feature>
<evidence type="ECO:0000313" key="3">
    <source>
        <dbReference type="Proteomes" id="UP000179627"/>
    </source>
</evidence>
<keyword evidence="3" id="KW-1185">Reference proteome</keyword>
<reference evidence="3" key="1">
    <citation type="submission" date="2016-07" db="EMBL/GenBank/DDBJ databases">
        <title>Sequence Frankia sp. strain CcI1.17.</title>
        <authorList>
            <person name="Ghodhbane-Gtari F."/>
            <person name="Swanson E."/>
            <person name="Gueddou A."/>
            <person name="Morris K."/>
            <person name="Hezbri K."/>
            <person name="Ktari A."/>
            <person name="Nouioui I."/>
            <person name="Abebe-Akele F."/>
            <person name="Simpson S."/>
            <person name="Thomas K."/>
            <person name="Gtari M."/>
            <person name="Tisa L.S."/>
            <person name="Hurst S."/>
        </authorList>
    </citation>
    <scope>NUCLEOTIDE SEQUENCE [LARGE SCALE GENOMIC DNA]</scope>
    <source>
        <strain evidence="3">Cc1.17</strain>
    </source>
</reference>
<dbReference type="PANTHER" id="PTHR33498">
    <property type="entry name" value="TRANSPOSASE FOR INSERTION SEQUENCE ELEMENT IS1557"/>
    <property type="match status" value="1"/>
</dbReference>
<name>A0A1S1RDR6_9ACTN</name>
<protein>
    <recommendedName>
        <fullName evidence="4">Transposase IS204/IS1001/IS1096/IS1165 DDE domain-containing protein</fullName>
    </recommendedName>
</protein>
<evidence type="ECO:0000256" key="1">
    <source>
        <dbReference type="SAM" id="MobiDB-lite"/>
    </source>
</evidence>
<evidence type="ECO:0008006" key="4">
    <source>
        <dbReference type="Google" id="ProtNLM"/>
    </source>
</evidence>
<accession>A0A1S1RDR6</accession>
<feature type="compositionally biased region" description="Gly residues" evidence="1">
    <location>
        <begin position="1"/>
        <end position="10"/>
    </location>
</feature>